<gene>
    <name evidence="1" type="ORF">HPB50_012011</name>
</gene>
<comment type="caution">
    <text evidence="1">The sequence shown here is derived from an EMBL/GenBank/DDBJ whole genome shotgun (WGS) entry which is preliminary data.</text>
</comment>
<accession>A0ACB7RRT4</accession>
<organism evidence="1 2">
    <name type="scientific">Hyalomma asiaticum</name>
    <name type="common">Tick</name>
    <dbReference type="NCBI Taxonomy" id="266040"/>
    <lineage>
        <taxon>Eukaryota</taxon>
        <taxon>Metazoa</taxon>
        <taxon>Ecdysozoa</taxon>
        <taxon>Arthropoda</taxon>
        <taxon>Chelicerata</taxon>
        <taxon>Arachnida</taxon>
        <taxon>Acari</taxon>
        <taxon>Parasitiformes</taxon>
        <taxon>Ixodida</taxon>
        <taxon>Ixodoidea</taxon>
        <taxon>Ixodidae</taxon>
        <taxon>Hyalomminae</taxon>
        <taxon>Hyalomma</taxon>
    </lineage>
</organism>
<sequence length="151" mass="17895">MGRPRKVRSPEEEAAYREARRAADRERDRRRRLDPAYVAKETAAKRRRRANPEYARRENEKEAARKRARRRQPGVGRAEYERRKARASTEVVNSRFVREFGHPCKVCDRPWFNANLSTVSSVRCNEKQPIKAPWIDQLRCFEALRGRVALF</sequence>
<proteinExistence type="predicted"/>
<evidence type="ECO:0000313" key="1">
    <source>
        <dbReference type="EMBL" id="KAH6924108.1"/>
    </source>
</evidence>
<name>A0ACB7RRT4_HYAAI</name>
<reference evidence="1" key="1">
    <citation type="submission" date="2020-05" db="EMBL/GenBank/DDBJ databases">
        <title>Large-scale comparative analyses of tick genomes elucidate their genetic diversity and vector capacities.</title>
        <authorList>
            <person name="Jia N."/>
            <person name="Wang J."/>
            <person name="Shi W."/>
            <person name="Du L."/>
            <person name="Sun Y."/>
            <person name="Zhan W."/>
            <person name="Jiang J."/>
            <person name="Wang Q."/>
            <person name="Zhang B."/>
            <person name="Ji P."/>
            <person name="Sakyi L.B."/>
            <person name="Cui X."/>
            <person name="Yuan T."/>
            <person name="Jiang B."/>
            <person name="Yang W."/>
            <person name="Lam T.T.-Y."/>
            <person name="Chang Q."/>
            <person name="Ding S."/>
            <person name="Wang X."/>
            <person name="Zhu J."/>
            <person name="Ruan X."/>
            <person name="Zhao L."/>
            <person name="Wei J."/>
            <person name="Que T."/>
            <person name="Du C."/>
            <person name="Cheng J."/>
            <person name="Dai P."/>
            <person name="Han X."/>
            <person name="Huang E."/>
            <person name="Gao Y."/>
            <person name="Liu J."/>
            <person name="Shao H."/>
            <person name="Ye R."/>
            <person name="Li L."/>
            <person name="Wei W."/>
            <person name="Wang X."/>
            <person name="Wang C."/>
            <person name="Yang T."/>
            <person name="Huo Q."/>
            <person name="Li W."/>
            <person name="Guo W."/>
            <person name="Chen H."/>
            <person name="Zhou L."/>
            <person name="Ni X."/>
            <person name="Tian J."/>
            <person name="Zhou Y."/>
            <person name="Sheng Y."/>
            <person name="Liu T."/>
            <person name="Pan Y."/>
            <person name="Xia L."/>
            <person name="Li J."/>
            <person name="Zhao F."/>
            <person name="Cao W."/>
        </authorList>
    </citation>
    <scope>NUCLEOTIDE SEQUENCE</scope>
    <source>
        <strain evidence="1">Hyas-2018</strain>
    </source>
</reference>
<dbReference type="EMBL" id="CM023488">
    <property type="protein sequence ID" value="KAH6924108.1"/>
    <property type="molecule type" value="Genomic_DNA"/>
</dbReference>
<protein>
    <submittedName>
        <fullName evidence="1">Uncharacterized protein</fullName>
    </submittedName>
</protein>
<keyword evidence="2" id="KW-1185">Reference proteome</keyword>
<evidence type="ECO:0000313" key="2">
    <source>
        <dbReference type="Proteomes" id="UP000821845"/>
    </source>
</evidence>
<dbReference type="Proteomes" id="UP000821845">
    <property type="component" value="Chromosome 8"/>
</dbReference>